<dbReference type="Pfam" id="PF17921">
    <property type="entry name" value="Integrase_H2C2"/>
    <property type="match status" value="1"/>
</dbReference>
<keyword evidence="4" id="KW-1185">Reference proteome</keyword>
<evidence type="ECO:0000256" key="2">
    <source>
        <dbReference type="SAM" id="Phobius"/>
    </source>
</evidence>
<dbReference type="Pfam" id="PF05380">
    <property type="entry name" value="Peptidase_A17"/>
    <property type="match status" value="1"/>
</dbReference>
<feature type="region of interest" description="Disordered" evidence="1">
    <location>
        <begin position="1109"/>
        <end position="1137"/>
    </location>
</feature>
<dbReference type="PROSITE" id="PS50994">
    <property type="entry name" value="INTEGRASE"/>
    <property type="match status" value="1"/>
</dbReference>
<dbReference type="Proteomes" id="UP000887540">
    <property type="component" value="Unplaced"/>
</dbReference>
<dbReference type="Gene3D" id="3.30.420.10">
    <property type="entry name" value="Ribonuclease H-like superfamily/Ribonuclease H"/>
    <property type="match status" value="1"/>
</dbReference>
<evidence type="ECO:0000313" key="4">
    <source>
        <dbReference type="Proteomes" id="UP000887540"/>
    </source>
</evidence>
<dbReference type="Gene3D" id="1.10.340.70">
    <property type="match status" value="1"/>
</dbReference>
<dbReference type="Pfam" id="PF18701">
    <property type="entry name" value="DUF5641"/>
    <property type="match status" value="1"/>
</dbReference>
<dbReference type="PANTHER" id="PTHR47331:SF4">
    <property type="entry name" value="PEPTIDASE S1 DOMAIN-CONTAINING PROTEIN"/>
    <property type="match status" value="1"/>
</dbReference>
<dbReference type="InterPro" id="IPR040676">
    <property type="entry name" value="DUF5641"/>
</dbReference>
<keyword evidence="2" id="KW-0812">Transmembrane</keyword>
<dbReference type="SUPFAM" id="SSF56672">
    <property type="entry name" value="DNA/RNA polymerases"/>
    <property type="match status" value="1"/>
</dbReference>
<dbReference type="PANTHER" id="PTHR47331">
    <property type="entry name" value="PHD-TYPE DOMAIN-CONTAINING PROTEIN"/>
    <property type="match status" value="1"/>
</dbReference>
<organism evidence="4 5">
    <name type="scientific">Acrobeloides nanus</name>
    <dbReference type="NCBI Taxonomy" id="290746"/>
    <lineage>
        <taxon>Eukaryota</taxon>
        <taxon>Metazoa</taxon>
        <taxon>Ecdysozoa</taxon>
        <taxon>Nematoda</taxon>
        <taxon>Chromadorea</taxon>
        <taxon>Rhabditida</taxon>
        <taxon>Tylenchina</taxon>
        <taxon>Cephalobomorpha</taxon>
        <taxon>Cephaloboidea</taxon>
        <taxon>Cephalobidae</taxon>
        <taxon>Acrobeloides</taxon>
    </lineage>
</organism>
<dbReference type="Gene3D" id="3.30.70.270">
    <property type="match status" value="1"/>
</dbReference>
<dbReference type="InterPro" id="IPR008042">
    <property type="entry name" value="Retrotrans_Pao"/>
</dbReference>
<feature type="transmembrane region" description="Helical" evidence="2">
    <location>
        <begin position="1473"/>
        <end position="1504"/>
    </location>
</feature>
<dbReference type="InterPro" id="IPR009878">
    <property type="entry name" value="Phlebovirus_G2_fusion"/>
</dbReference>
<evidence type="ECO:0000256" key="1">
    <source>
        <dbReference type="SAM" id="MobiDB-lite"/>
    </source>
</evidence>
<proteinExistence type="predicted"/>
<dbReference type="Pfam" id="PF00078">
    <property type="entry name" value="RVT_1"/>
    <property type="match status" value="1"/>
</dbReference>
<dbReference type="InterPro" id="IPR012337">
    <property type="entry name" value="RNaseH-like_sf"/>
</dbReference>
<protein>
    <submittedName>
        <fullName evidence="5">Integrase catalytic domain-containing protein</fullName>
    </submittedName>
</protein>
<evidence type="ECO:0000259" key="3">
    <source>
        <dbReference type="PROSITE" id="PS50994"/>
    </source>
</evidence>
<dbReference type="InterPro" id="IPR043502">
    <property type="entry name" value="DNA/RNA_pol_sf"/>
</dbReference>
<name>A0A914DSB9_9BILA</name>
<feature type="transmembrane region" description="Helical" evidence="2">
    <location>
        <begin position="1559"/>
        <end position="1580"/>
    </location>
</feature>
<keyword evidence="2" id="KW-1133">Transmembrane helix</keyword>
<dbReference type="Gene3D" id="2.60.98.50">
    <property type="match status" value="1"/>
</dbReference>
<dbReference type="InterPro" id="IPR000477">
    <property type="entry name" value="RT_dom"/>
</dbReference>
<dbReference type="WBParaSite" id="ACRNAN_scaffold3553.g21063.t1">
    <property type="protein sequence ID" value="ACRNAN_scaffold3553.g21063.t1"/>
    <property type="gene ID" value="ACRNAN_scaffold3553.g21063"/>
</dbReference>
<reference evidence="5" key="1">
    <citation type="submission" date="2022-11" db="UniProtKB">
        <authorList>
            <consortium name="WormBaseParasite"/>
        </authorList>
    </citation>
    <scope>IDENTIFICATION</scope>
</reference>
<dbReference type="InterPro" id="IPR036397">
    <property type="entry name" value="RNaseH_sf"/>
</dbReference>
<dbReference type="InterPro" id="IPR043128">
    <property type="entry name" value="Rev_trsase/Diguanyl_cyclase"/>
</dbReference>
<feature type="transmembrane region" description="Helical" evidence="2">
    <location>
        <begin position="2044"/>
        <end position="2074"/>
    </location>
</feature>
<dbReference type="SUPFAM" id="SSF53098">
    <property type="entry name" value="Ribonuclease H-like"/>
    <property type="match status" value="1"/>
</dbReference>
<dbReference type="InterPro" id="IPR001584">
    <property type="entry name" value="Integrase_cat-core"/>
</dbReference>
<evidence type="ECO:0000313" key="5">
    <source>
        <dbReference type="WBParaSite" id="ACRNAN_scaffold3553.g21063.t1"/>
    </source>
</evidence>
<dbReference type="GO" id="GO:0042575">
    <property type="term" value="C:DNA polymerase complex"/>
    <property type="evidence" value="ECO:0007669"/>
    <property type="project" value="UniProtKB-ARBA"/>
</dbReference>
<dbReference type="GO" id="GO:0003676">
    <property type="term" value="F:nucleic acid binding"/>
    <property type="evidence" value="ECO:0007669"/>
    <property type="project" value="InterPro"/>
</dbReference>
<keyword evidence="2" id="KW-0472">Membrane</keyword>
<dbReference type="Gene3D" id="3.10.10.10">
    <property type="entry name" value="HIV Type 1 Reverse Transcriptase, subunit A, domain 1"/>
    <property type="match status" value="1"/>
</dbReference>
<dbReference type="Pfam" id="PF07245">
    <property type="entry name" value="Phlebovirus_G2"/>
    <property type="match status" value="1"/>
</dbReference>
<dbReference type="Gene3D" id="2.60.40.3770">
    <property type="match status" value="1"/>
</dbReference>
<dbReference type="GO" id="GO:0015074">
    <property type="term" value="P:DNA integration"/>
    <property type="evidence" value="ECO:0007669"/>
    <property type="project" value="InterPro"/>
</dbReference>
<accession>A0A914DSB9</accession>
<feature type="domain" description="Integrase catalytic" evidence="3">
    <location>
        <begin position="790"/>
        <end position="977"/>
    </location>
</feature>
<sequence>MNKTLLAVEALISKLRTECTRLENLNSAWLSLISGINDKTEKDEENQLFKKSSAKFVPVLDSAYTMSSDLETRKIELRASIDQELAPISVENQVQTSSLTRLNPAPQSPMFKLPPLVLEQFDGNILAYRGWKERMHTAFIDRPELPNDVKIMLLVFRTLNHPLICDIEKAFHAIGLDERDRKYTRFVWVRDPLKPPTKENLVVYQFRYLPFGIVCSPYLLNGTVRKHLEEINTPLALEIRNNIYADNVILDTLNEEDALEIYRQSKAIFKSAGMNMREYLSSIPGVTEKIPEEDQTKNPTNPKILGVKWDVASDTISMATPSTHLVRPKGKKAKRRYKNLPERATRRMVLAFIGAVYDPLGFMSPAILLCKLFLHKLTVEGRAWDEMLSPEEDIEWAQLAGTITNQTIHIPRLVIQPLVNDSFELHVFCDASKDAFATVIYLRQISNLKSNIVFAKSRQKPEDKTTIPRMELLGVAIGGRSLAFVKKHSRLPIKRTIAWTDSRCVLAWILAPDIAKLKVFENNRIREIRRYPVDEYRYVPTSSNPADLGTRGLPLAELNINTLWKNGPEWLNHDESQWPPKPDNQFDFREWLPTKDDPEFEVAAAVREEVENLEPLFDSSRVSTFERLLFIIAFVLRFVSAIKKRKSSGSKAVTAEEMRNAEIIAIKDSQRCHPPSKNENQNLGIRADDQGILRCYGRMERSQLEHDARSPIFICKQSRLAELIMDKIHRKSQHSAGVQQSLALLRATYWIPQATRLARKIIHNCHHCKRYRARPFKLPPMAPLPAERIKRVTPFENCGIDNFGPYIVKSNGEALKVWGCLFVCFVTRSIHIETVSELSAMAFINAFRRFVARRSKPKIVWSDNGTNFKAGSKAIMLVWRNVMVEASQNAYISTEQITWKHIPELAPFHGGAYERMVGLVKNVLRHSIGHRRLKVQDFDTLLLEAEAIVNSRPLTQMHDDLLSTEVVRPIDFLIPHALIGTPPLTNNHDDPDFLPRNAEKRELLLEVWKQTTTCLDKFWRMWHDHYLKALREHHIVSHRHPRSTNPLVPKIGELVIIQEDQAPRGCWQLGRVIELVKSSDGYTRVAKVRNSLGHVLNRAINHLYSLEVTDDARETEPPETTISTPKKQAHEAPAQRTTRSTAKIVNLTPTLAYIALLSFAGYYIGAQASECPENVHPLKWMDETKCTNPGIEIWEMPNGNYCWQQDKAAKNKIRDCRCPSWAEGCSFYKEGGATQNSKSNIPKVKQALYSLSPDACQLGPYAECDISKPSKGQLMRVTLYDNTSHYVTNFTLVWQDHWKDEYRCVGNGSIVTGSPHYCDTHACEPYGDKFCFYRQPPVAVLVVGETRIPIAAWGHVDQLQFPRRREVTTTCQSCHANCHPEGIDLAFDNGTQLITIQANGFEDRLSFPNQNQTRRLPSQVTASDYDPTIEFWMNGNKAASVSLSCKVPNSCLNLNCTWCLVESLANHRCLEKLAVAVSGIMLVITIVPSIVILCICCKIAILLLQIIRKLLHGLLWVLRKCCHRLDKQKESARVRLLDVQSDDSEDELYSRSSGRPTRIPPLITIVCYIYIGQATLQLAAACAYTEEFMATENQCFQTPEKQECRFELTTTLDILPKGQDICLFLKDPLERPVGHIKLSGVEYELVCELRNLYWTREFRLDSVSVKRCDTKGSCQGDDCDHVTLNATITELGTTANSMLGYTRCDRSCGGPSCWCGWPNPGCLFSKVFAVPINNKAYSLDTCARYVGYLSFDLSLSFNGTEVEKKRFRLSPGRNQAWKGIYLALNNLISPPQTVTQPRFLSDDTRRVYLTEQMLEKIGFLKCSTKEDALSMKCAFPPNMCMVTPGKDFALYQCPQTLALEDFLHEPTALLPQVQIYDDTSFLVVEEKGEIIMKPDDSTAQLKLTVNGLHLAVTSDLNTISATTDRVTGCYSCERGASMNVKCFTNFGTAMAHVECFTGSRFSINCNETGITQTVRIYTNQANLDEECVANTTNYSVKLTLKGELEYAPNEGTETISFTDVTGSLNLGKSGVDWLDLLRLIYSKWLHIVLFAGSAILTGLILIIGTKIACCLIAIPTPQRRIRNKRSYSSLGGSVADNREENPGNPGFSNR</sequence>
<dbReference type="InterPro" id="IPR041588">
    <property type="entry name" value="Integrase_H2C2"/>
</dbReference>